<accession>A0A4R4ZFW2</accession>
<dbReference type="Proteomes" id="UP000295124">
    <property type="component" value="Unassembled WGS sequence"/>
</dbReference>
<sequence>MMRLRKLTAAAVAVVAVSAFVQTPAQAALPDPPTDVRLDWQGNLVHVTWKDQGEGNRLYIEYADLGTSESFSITRPSADNEIVKTGAVRRSSKARLAVSNYSDAGSSLPAYSEWFDTQVPSEPWLQEVVQQPDRSVKLTYTVQPVEDTTPNDPLDQPDSLIALTDGPDADDEQEHQLGIGSPWGVVPPLDGPVTIGLIASSGWGSAYGPRDARVGTVHAGFTVPAQQVYANRLAIKGTLKQFMGDGAQRATGIPVELQARASSTAPWKTYGRYTGNTTTAFDTGIAALGNRQYRLWVPAQKSATETAITVIPATSTSAKSSVTLAKFTTAGFTPSTARAGATVKLSVKIQPASTVQGVLQRWDGKKWINGTKIQLKNGTALIPIKASGRAATSRYRVALGPIVFNGLHLNATQSPTFTLTVR</sequence>
<name>A0A4R4ZFW2_9ACTN</name>
<proteinExistence type="predicted"/>
<dbReference type="OrthoDB" id="3800586at2"/>
<organism evidence="2 3">
    <name type="scientific">Kribbella antibiotica</name>
    <dbReference type="NCBI Taxonomy" id="190195"/>
    <lineage>
        <taxon>Bacteria</taxon>
        <taxon>Bacillati</taxon>
        <taxon>Actinomycetota</taxon>
        <taxon>Actinomycetes</taxon>
        <taxon>Propionibacteriales</taxon>
        <taxon>Kribbellaceae</taxon>
        <taxon>Kribbella</taxon>
    </lineage>
</organism>
<reference evidence="2 3" key="1">
    <citation type="submission" date="2019-03" db="EMBL/GenBank/DDBJ databases">
        <title>Draft genome sequences of novel Actinobacteria.</title>
        <authorList>
            <person name="Sahin N."/>
            <person name="Ay H."/>
            <person name="Saygin H."/>
        </authorList>
    </citation>
    <scope>NUCLEOTIDE SEQUENCE [LARGE SCALE GENOMIC DNA]</scope>
    <source>
        <strain evidence="2 3">JCM 13523</strain>
    </source>
</reference>
<evidence type="ECO:0000313" key="3">
    <source>
        <dbReference type="Proteomes" id="UP000295124"/>
    </source>
</evidence>
<keyword evidence="1" id="KW-0732">Signal</keyword>
<evidence type="ECO:0000256" key="1">
    <source>
        <dbReference type="SAM" id="SignalP"/>
    </source>
</evidence>
<gene>
    <name evidence="2" type="ORF">E1263_23720</name>
</gene>
<keyword evidence="3" id="KW-1185">Reference proteome</keyword>
<dbReference type="AlphaFoldDB" id="A0A4R4ZFW2"/>
<evidence type="ECO:0000313" key="2">
    <source>
        <dbReference type="EMBL" id="TDD57461.1"/>
    </source>
</evidence>
<protein>
    <recommendedName>
        <fullName evidence="4">Fibronectin type III domain-containing protein</fullName>
    </recommendedName>
</protein>
<feature type="signal peptide" evidence="1">
    <location>
        <begin position="1"/>
        <end position="27"/>
    </location>
</feature>
<evidence type="ECO:0008006" key="4">
    <source>
        <dbReference type="Google" id="ProtNLM"/>
    </source>
</evidence>
<comment type="caution">
    <text evidence="2">The sequence shown here is derived from an EMBL/GenBank/DDBJ whole genome shotgun (WGS) entry which is preliminary data.</text>
</comment>
<feature type="chain" id="PRO_5020338198" description="Fibronectin type III domain-containing protein" evidence="1">
    <location>
        <begin position="28"/>
        <end position="422"/>
    </location>
</feature>
<dbReference type="EMBL" id="SMKX01000074">
    <property type="protein sequence ID" value="TDD57461.1"/>
    <property type="molecule type" value="Genomic_DNA"/>
</dbReference>